<evidence type="ECO:0000313" key="3">
    <source>
        <dbReference type="Proteomes" id="UP001159001"/>
    </source>
</evidence>
<dbReference type="Pfam" id="PF00535">
    <property type="entry name" value="Glycos_transf_2"/>
    <property type="match status" value="1"/>
</dbReference>
<dbReference type="RefSeq" id="WP_283027228.1">
    <property type="nucleotide sequence ID" value="NZ_JAOWIN010000015.1"/>
</dbReference>
<name>A0AAW6UPZ8_PRORE</name>
<dbReference type="InterPro" id="IPR001173">
    <property type="entry name" value="Glyco_trans_2-like"/>
</dbReference>
<dbReference type="EC" id="2.4.-.-" evidence="2"/>
<accession>A0AAW6UPZ8</accession>
<dbReference type="Proteomes" id="UP001159001">
    <property type="component" value="Unassembled WGS sequence"/>
</dbReference>
<dbReference type="EMBL" id="JAOWIN010000015">
    <property type="protein sequence ID" value="MDI9094668.1"/>
    <property type="molecule type" value="Genomic_DNA"/>
</dbReference>
<dbReference type="PANTHER" id="PTHR22916">
    <property type="entry name" value="GLYCOSYLTRANSFERASE"/>
    <property type="match status" value="1"/>
</dbReference>
<evidence type="ECO:0000313" key="2">
    <source>
        <dbReference type="EMBL" id="MDI9094668.1"/>
    </source>
</evidence>
<dbReference type="GO" id="GO:0016758">
    <property type="term" value="F:hexosyltransferase activity"/>
    <property type="evidence" value="ECO:0007669"/>
    <property type="project" value="UniProtKB-ARBA"/>
</dbReference>
<keyword evidence="2" id="KW-0808">Transferase</keyword>
<dbReference type="PANTHER" id="PTHR22916:SF3">
    <property type="entry name" value="UDP-GLCNAC:BETAGAL BETA-1,3-N-ACETYLGLUCOSAMINYLTRANSFERASE-LIKE PROTEIN 1"/>
    <property type="match status" value="1"/>
</dbReference>
<sequence>MNINPLKAPDNEASIMEHWKYTDKVYISCVCITYNQENYIKDAVDGMLAQITDYRFEIIIHDDKSTDSTREILLEYKKKYPNLIKLVLQDENQYQKGKKITPLAIAEAIGEYIALCEGDDYWIDNEKLQKQINNLYQNSNINLIITPAISLYPDGNTKDFCNLGKSQKLIAFDDCILGPVQDFFPTASFFFKKELMSCLPKWYYSDAPVGDYYMQLYFSFPNGCLYIPSTMVVYRREAINSWTSRTNEIKYLADLHKRVSLIDNLKLDFGKNFYLSVKKVIYLKSMLNISIKNKKVFLTSKILLEIFKLTPTIFKYMAIKTKKNKKHD</sequence>
<organism evidence="2 3">
    <name type="scientific">Providencia rettgeri</name>
    <dbReference type="NCBI Taxonomy" id="587"/>
    <lineage>
        <taxon>Bacteria</taxon>
        <taxon>Pseudomonadati</taxon>
        <taxon>Pseudomonadota</taxon>
        <taxon>Gammaproteobacteria</taxon>
        <taxon>Enterobacterales</taxon>
        <taxon>Morganellaceae</taxon>
        <taxon>Providencia</taxon>
    </lineage>
</organism>
<dbReference type="SUPFAM" id="SSF53448">
    <property type="entry name" value="Nucleotide-diphospho-sugar transferases"/>
    <property type="match status" value="1"/>
</dbReference>
<proteinExistence type="predicted"/>
<evidence type="ECO:0000259" key="1">
    <source>
        <dbReference type="Pfam" id="PF00535"/>
    </source>
</evidence>
<comment type="caution">
    <text evidence="2">The sequence shown here is derived from an EMBL/GenBank/DDBJ whole genome shotgun (WGS) entry which is preliminary data.</text>
</comment>
<protein>
    <submittedName>
        <fullName evidence="2">Glycosyltransferase</fullName>
        <ecNumber evidence="2">2.4.-.-</ecNumber>
    </submittedName>
</protein>
<dbReference type="AlphaFoldDB" id="A0AAW6UPZ8"/>
<keyword evidence="2" id="KW-0328">Glycosyltransferase</keyword>
<dbReference type="Gene3D" id="3.90.550.10">
    <property type="entry name" value="Spore Coat Polysaccharide Biosynthesis Protein SpsA, Chain A"/>
    <property type="match status" value="1"/>
</dbReference>
<reference evidence="2" key="1">
    <citation type="submission" date="2022-10" db="EMBL/GenBank/DDBJ databases">
        <title>Bacterial isolates recovered from the One Health project in Brazil.</title>
        <authorList>
            <person name="Valiatti T.B."/>
            <person name="Santos F."/>
            <person name="Cayo R."/>
            <person name="Gales A.C."/>
        </authorList>
    </citation>
    <scope>NUCLEOTIDE SEQUENCE</scope>
    <source>
        <strain evidence="2">PVR188</strain>
    </source>
</reference>
<dbReference type="InterPro" id="IPR029044">
    <property type="entry name" value="Nucleotide-diphossugar_trans"/>
</dbReference>
<feature type="domain" description="Glycosyltransferase 2-like" evidence="1">
    <location>
        <begin position="28"/>
        <end position="150"/>
    </location>
</feature>
<gene>
    <name evidence="2" type="ORF">OGX73_18825</name>
</gene>